<keyword evidence="2" id="KW-1185">Reference proteome</keyword>
<evidence type="ECO:0000313" key="1">
    <source>
        <dbReference type="EMBL" id="MCH7399863.1"/>
    </source>
</evidence>
<accession>A0ABS9UUD6</accession>
<gene>
    <name evidence="1" type="ORF">MM236_17850</name>
</gene>
<evidence type="ECO:0000313" key="2">
    <source>
        <dbReference type="Proteomes" id="UP001165488"/>
    </source>
</evidence>
<sequence length="378" mass="44837">MTKLKMYGYFTVAIFFVLFSCESSDELEYHQRQETSPIDSLDVKLPDSYNDLNKWGYFYENEDVFLYEYSAGKNFDLVINILDFQKGKYEETLLFNREGPNGFKSTGVNVNIVNRDSVFIFPMASDKFYLYNFSGDILSEYPYNSVDGSVFNGAGVFTDIVLEDSRVMLPTVNKTRFDDCSFFKKVIPVQYYSLRNKQFEESIAYPPPYMEGKFLWSNLASAKINKMRDSNIVIDFRFSDSVRIYNSKTKELDLIFMGLNNEQIVLDTLPSKNQEMKYLLTEKEYMYTFYHNQNLFRLCSHLKNMRQKDIPLSDLMENYSREMTLIKFDLKKKDYEYLKMPIARCFFPMNNKLIVGGVKSWEDENQDTWRRFYYYALD</sequence>
<proteinExistence type="predicted"/>
<dbReference type="PROSITE" id="PS51257">
    <property type="entry name" value="PROKAR_LIPOPROTEIN"/>
    <property type="match status" value="1"/>
</dbReference>
<dbReference type="EMBL" id="JAKZGS010000022">
    <property type="protein sequence ID" value="MCH7399863.1"/>
    <property type="molecule type" value="Genomic_DNA"/>
</dbReference>
<dbReference type="RefSeq" id="WP_241276357.1">
    <property type="nucleotide sequence ID" value="NZ_JAKZGS010000022.1"/>
</dbReference>
<dbReference type="Proteomes" id="UP001165488">
    <property type="component" value="Unassembled WGS sequence"/>
</dbReference>
<comment type="caution">
    <text evidence="1">The sequence shown here is derived from an EMBL/GenBank/DDBJ whole genome shotgun (WGS) entry which is preliminary data.</text>
</comment>
<evidence type="ECO:0008006" key="3">
    <source>
        <dbReference type="Google" id="ProtNLM"/>
    </source>
</evidence>
<reference evidence="1" key="1">
    <citation type="submission" date="2022-03" db="EMBL/GenBank/DDBJ databases">
        <title>De novo assembled genomes of Belliella spp. (Cyclobacteriaceae) strains.</title>
        <authorList>
            <person name="Szabo A."/>
            <person name="Korponai K."/>
            <person name="Felfoldi T."/>
        </authorList>
    </citation>
    <scope>NUCLEOTIDE SEQUENCE</scope>
    <source>
        <strain evidence="1">DSM 107340</strain>
    </source>
</reference>
<organism evidence="1 2">
    <name type="scientific">Belliella calami</name>
    <dbReference type="NCBI Taxonomy" id="2923436"/>
    <lineage>
        <taxon>Bacteria</taxon>
        <taxon>Pseudomonadati</taxon>
        <taxon>Bacteroidota</taxon>
        <taxon>Cytophagia</taxon>
        <taxon>Cytophagales</taxon>
        <taxon>Cyclobacteriaceae</taxon>
        <taxon>Belliella</taxon>
    </lineage>
</organism>
<name>A0ABS9UUD6_9BACT</name>
<protein>
    <recommendedName>
        <fullName evidence="3">Lipoprotein</fullName>
    </recommendedName>
</protein>